<dbReference type="EMBL" id="JACIDG010000017">
    <property type="protein sequence ID" value="MBB3918220.1"/>
    <property type="molecule type" value="Genomic_DNA"/>
</dbReference>
<dbReference type="InterPro" id="IPR059176">
    <property type="entry name" value="UDP-X_N"/>
</dbReference>
<dbReference type="InterPro" id="IPR000086">
    <property type="entry name" value="NUDIX_hydrolase_dom"/>
</dbReference>
<comment type="caution">
    <text evidence="2">The sequence shown here is derived from an EMBL/GenBank/DDBJ whole genome shotgun (WGS) entry which is preliminary data.</text>
</comment>
<protein>
    <submittedName>
        <fullName evidence="2">ADP-ribose pyrophosphatase YjhB (NUDIX family)</fullName>
    </submittedName>
</protein>
<dbReference type="PROSITE" id="PS51462">
    <property type="entry name" value="NUDIX"/>
    <property type="match status" value="1"/>
</dbReference>
<dbReference type="GO" id="GO:0003824">
    <property type="term" value="F:catalytic activity"/>
    <property type="evidence" value="ECO:0007669"/>
    <property type="project" value="UniProtKB-ARBA"/>
</dbReference>
<dbReference type="AlphaFoldDB" id="A0A7W6B9Q7"/>
<proteinExistence type="predicted"/>
<organism evidence="2 3">
    <name type="scientific">Rhizobium fabae</name>
    <dbReference type="NCBI Taxonomy" id="573179"/>
    <lineage>
        <taxon>Bacteria</taxon>
        <taxon>Pseudomonadati</taxon>
        <taxon>Pseudomonadota</taxon>
        <taxon>Alphaproteobacteria</taxon>
        <taxon>Hyphomicrobiales</taxon>
        <taxon>Rhizobiaceae</taxon>
        <taxon>Rhizobium/Agrobacterium group</taxon>
        <taxon>Rhizobium</taxon>
    </lineage>
</organism>
<dbReference type="Pfam" id="PF12535">
    <property type="entry name" value="Nudix_N"/>
    <property type="match status" value="1"/>
</dbReference>
<reference evidence="2 3" key="1">
    <citation type="submission" date="2020-08" db="EMBL/GenBank/DDBJ databases">
        <title>Genomic Encyclopedia of Type Strains, Phase IV (KMG-IV): sequencing the most valuable type-strain genomes for metagenomic binning, comparative biology and taxonomic classification.</title>
        <authorList>
            <person name="Goeker M."/>
        </authorList>
    </citation>
    <scope>NUCLEOTIDE SEQUENCE [LARGE SCALE GENOMIC DNA]</scope>
    <source>
        <strain evidence="2 3">DSM 19331</strain>
    </source>
</reference>
<dbReference type="PANTHER" id="PTHR43736:SF1">
    <property type="entry name" value="DIHYDRONEOPTERIN TRIPHOSPHATE DIPHOSPHATASE"/>
    <property type="match status" value="1"/>
</dbReference>
<dbReference type="RefSeq" id="WP_210302965.1">
    <property type="nucleotide sequence ID" value="NZ_JACIDG010000017.1"/>
</dbReference>
<dbReference type="CDD" id="cd04672">
    <property type="entry name" value="NUDIX_CDP-Chase_like"/>
    <property type="match status" value="1"/>
</dbReference>
<dbReference type="Pfam" id="PF00293">
    <property type="entry name" value="NUDIX"/>
    <property type="match status" value="1"/>
</dbReference>
<sequence>MVENQWLSRAKRLQAIASTGLHFCKDEFDRERYQEVADIAQAMLANLANVPIIRIKGLVSDFAKGYATPKVDVRGALIEDGKILLVQEKSDGLWTLPGGFADIGRSASENVIKETREEAGLTVSATHLYSIRHKAKQPYDPDARDFYKLFFLCERRGETAPQAGLETSEVGFFPPDKLPALSRGRVVESDIHAAFDFSYGRQQFATFD</sequence>
<dbReference type="Gene3D" id="6.10.250.1120">
    <property type="match status" value="1"/>
</dbReference>
<accession>A0A7W6B9Q7</accession>
<evidence type="ECO:0000313" key="3">
    <source>
        <dbReference type="Proteomes" id="UP000545490"/>
    </source>
</evidence>
<feature type="domain" description="Nudix hydrolase" evidence="1">
    <location>
        <begin position="68"/>
        <end position="199"/>
    </location>
</feature>
<dbReference type="SUPFAM" id="SSF55811">
    <property type="entry name" value="Nudix"/>
    <property type="match status" value="1"/>
</dbReference>
<dbReference type="PANTHER" id="PTHR43736">
    <property type="entry name" value="ADP-RIBOSE PYROPHOSPHATASE"/>
    <property type="match status" value="1"/>
</dbReference>
<gene>
    <name evidence="2" type="ORF">GGQ65_005555</name>
</gene>
<dbReference type="Proteomes" id="UP000545490">
    <property type="component" value="Unassembled WGS sequence"/>
</dbReference>
<evidence type="ECO:0000313" key="2">
    <source>
        <dbReference type="EMBL" id="MBB3918220.1"/>
    </source>
</evidence>
<name>A0A7W6B9Q7_9HYPH</name>
<evidence type="ECO:0000259" key="1">
    <source>
        <dbReference type="PROSITE" id="PS51462"/>
    </source>
</evidence>
<dbReference type="Gene3D" id="3.90.79.10">
    <property type="entry name" value="Nucleoside Triphosphate Pyrophosphohydrolase"/>
    <property type="match status" value="1"/>
</dbReference>
<dbReference type="InterPro" id="IPR015797">
    <property type="entry name" value="NUDIX_hydrolase-like_dom_sf"/>
</dbReference>